<feature type="region of interest" description="Disordered" evidence="1">
    <location>
        <begin position="94"/>
        <end position="113"/>
    </location>
</feature>
<proteinExistence type="predicted"/>
<dbReference type="OrthoDB" id="4227082at2"/>
<gene>
    <name evidence="2" type="ORF">EDD29_0056</name>
</gene>
<protein>
    <submittedName>
        <fullName evidence="2">Uncharacterized protein</fullName>
    </submittedName>
</protein>
<comment type="caution">
    <text evidence="2">The sequence shown here is derived from an EMBL/GenBank/DDBJ whole genome shotgun (WGS) entry which is preliminary data.</text>
</comment>
<keyword evidence="3" id="KW-1185">Reference proteome</keyword>
<evidence type="ECO:0000313" key="3">
    <source>
        <dbReference type="Proteomes" id="UP000272400"/>
    </source>
</evidence>
<dbReference type="RefSeq" id="WP_123661586.1">
    <property type="nucleotide sequence ID" value="NZ_RJKE01000001.1"/>
</dbReference>
<evidence type="ECO:0000256" key="1">
    <source>
        <dbReference type="SAM" id="MobiDB-lite"/>
    </source>
</evidence>
<organism evidence="2 3">
    <name type="scientific">Actinocorallia herbida</name>
    <dbReference type="NCBI Taxonomy" id="58109"/>
    <lineage>
        <taxon>Bacteria</taxon>
        <taxon>Bacillati</taxon>
        <taxon>Actinomycetota</taxon>
        <taxon>Actinomycetes</taxon>
        <taxon>Streptosporangiales</taxon>
        <taxon>Thermomonosporaceae</taxon>
        <taxon>Actinocorallia</taxon>
    </lineage>
</organism>
<dbReference type="EMBL" id="RJKE01000001">
    <property type="protein sequence ID" value="ROO82576.1"/>
    <property type="molecule type" value="Genomic_DNA"/>
</dbReference>
<accession>A0A3N1CMN0</accession>
<dbReference type="Proteomes" id="UP000272400">
    <property type="component" value="Unassembled WGS sequence"/>
</dbReference>
<dbReference type="AlphaFoldDB" id="A0A3N1CMN0"/>
<name>A0A3N1CMN0_9ACTN</name>
<evidence type="ECO:0000313" key="2">
    <source>
        <dbReference type="EMBL" id="ROO82576.1"/>
    </source>
</evidence>
<sequence length="181" mass="19647">MQDIEDILSEAKLPEKSVQLCLRGDLQAEWERLEAELAAVRKAEAAEADADSLAGPDRSAGQEIADQIVAIEEQMQASTRTFVFRGLGKRAYSNLTAQHPPTEDQRKGGADSNWESLEPELLAACAVNPPMSIEQVGKLENALTPIQWAKLVAAAFELCRRDVSVPFSLSASAIRASTGRK</sequence>
<reference evidence="2 3" key="1">
    <citation type="submission" date="2018-11" db="EMBL/GenBank/DDBJ databases">
        <title>Sequencing the genomes of 1000 actinobacteria strains.</title>
        <authorList>
            <person name="Klenk H.-P."/>
        </authorList>
    </citation>
    <scope>NUCLEOTIDE SEQUENCE [LARGE SCALE GENOMIC DNA]</scope>
    <source>
        <strain evidence="2 3">DSM 44254</strain>
    </source>
</reference>